<dbReference type="Gene3D" id="1.10.10.10">
    <property type="entry name" value="Winged helix-like DNA-binding domain superfamily/Winged helix DNA-binding domain"/>
    <property type="match status" value="1"/>
</dbReference>
<evidence type="ECO:0000259" key="2">
    <source>
        <dbReference type="SMART" id="SM00955"/>
    </source>
</evidence>
<dbReference type="KEGG" id="taz:TREAZ_1299"/>
<dbReference type="GO" id="GO:0000175">
    <property type="term" value="F:3'-5'-RNA exonuclease activity"/>
    <property type="evidence" value="ECO:0007669"/>
    <property type="project" value="TreeGrafter"/>
</dbReference>
<reference evidence="3 4" key="2">
    <citation type="journal article" date="2011" name="ISME J.">
        <title>RNA-seq reveals cooperative metabolic interactions between two termite-gut spirochete species in co-culture.</title>
        <authorList>
            <person name="Rosenthal A.Z."/>
            <person name="Matson E.G."/>
            <person name="Eldar A."/>
            <person name="Leadbetter J.R."/>
        </authorList>
    </citation>
    <scope>NUCLEOTIDE SEQUENCE [LARGE SCALE GENOMIC DNA]</scope>
    <source>
        <strain evidence="4">ATCC BAA-888 / DSM 13862 / ZAS-9</strain>
    </source>
</reference>
<dbReference type="FunCoup" id="F5YG07">
    <property type="interactions" value="262"/>
</dbReference>
<dbReference type="InterPro" id="IPR036388">
    <property type="entry name" value="WH-like_DNA-bd_sf"/>
</dbReference>
<feature type="region of interest" description="Disordered" evidence="1">
    <location>
        <begin position="271"/>
        <end position="298"/>
    </location>
</feature>
<feature type="region of interest" description="Disordered" evidence="1">
    <location>
        <begin position="118"/>
        <end position="141"/>
    </location>
</feature>
<dbReference type="Gene3D" id="2.40.50.140">
    <property type="entry name" value="Nucleic acid-binding proteins"/>
    <property type="match status" value="1"/>
</dbReference>
<dbReference type="Pfam" id="PF23161">
    <property type="entry name" value="HTH_RNase_II"/>
    <property type="match status" value="1"/>
</dbReference>
<feature type="compositionally biased region" description="Polar residues" evidence="1">
    <location>
        <begin position="287"/>
        <end position="298"/>
    </location>
</feature>
<evidence type="ECO:0000313" key="3">
    <source>
        <dbReference type="EMBL" id="AEF81542.1"/>
    </source>
</evidence>
<dbReference type="STRING" id="545695.TREAZ_1299"/>
<dbReference type="InterPro" id="IPR001900">
    <property type="entry name" value="RNase_II/R"/>
</dbReference>
<dbReference type="InterPro" id="IPR050180">
    <property type="entry name" value="RNR_Ribonuclease"/>
</dbReference>
<dbReference type="RefSeq" id="WP_015710700.1">
    <property type="nucleotide sequence ID" value="NC_015577.1"/>
</dbReference>
<dbReference type="HOGENOM" id="CLU_015903_2_0_12"/>
<evidence type="ECO:0000313" key="4">
    <source>
        <dbReference type="Proteomes" id="UP000009222"/>
    </source>
</evidence>
<dbReference type="InParanoid" id="F5YG07"/>
<dbReference type="SMART" id="SM00955">
    <property type="entry name" value="RNB"/>
    <property type="match status" value="1"/>
</dbReference>
<reference evidence="4" key="1">
    <citation type="submission" date="2009-12" db="EMBL/GenBank/DDBJ databases">
        <title>Complete sequence of Treponema azotonutricium strain ZAS-9.</title>
        <authorList>
            <person name="Tetu S.G."/>
            <person name="Matson E."/>
            <person name="Ren Q."/>
            <person name="Seshadri R."/>
            <person name="Elbourne L."/>
            <person name="Hassan K.A."/>
            <person name="Durkin A."/>
            <person name="Radune D."/>
            <person name="Mohamoud Y."/>
            <person name="Shay R."/>
            <person name="Jin S."/>
            <person name="Zhang X."/>
            <person name="Lucey K."/>
            <person name="Ballor N.R."/>
            <person name="Ottesen E."/>
            <person name="Rosenthal R."/>
            <person name="Allen A."/>
            <person name="Leadbetter J.R."/>
            <person name="Paulsen I.T."/>
        </authorList>
    </citation>
    <scope>NUCLEOTIDE SEQUENCE [LARGE SCALE GENOMIC DNA]</scope>
    <source>
        <strain evidence="4">ATCC BAA-888 / DSM 13862 / ZAS-9</strain>
    </source>
</reference>
<feature type="domain" description="RNB" evidence="2">
    <location>
        <begin position="254"/>
        <end position="554"/>
    </location>
</feature>
<dbReference type="PANTHER" id="PTHR23355:SF42">
    <property type="entry name" value="RIBONUCLEASE II, CHLOROPLASTIC_MITOCHONDRIAL"/>
    <property type="match status" value="1"/>
</dbReference>
<feature type="region of interest" description="Disordered" evidence="1">
    <location>
        <begin position="155"/>
        <end position="177"/>
    </location>
</feature>
<dbReference type="PANTHER" id="PTHR23355">
    <property type="entry name" value="RIBONUCLEASE"/>
    <property type="match status" value="1"/>
</dbReference>
<dbReference type="InterPro" id="IPR056404">
    <property type="entry name" value="HTH_RNase_II"/>
</dbReference>
<dbReference type="GO" id="GO:0003723">
    <property type="term" value="F:RNA binding"/>
    <property type="evidence" value="ECO:0007669"/>
    <property type="project" value="InterPro"/>
</dbReference>
<dbReference type="SUPFAM" id="SSF50249">
    <property type="entry name" value="Nucleic acid-binding proteins"/>
    <property type="match status" value="1"/>
</dbReference>
<dbReference type="InterPro" id="IPR012340">
    <property type="entry name" value="NA-bd_OB-fold"/>
</dbReference>
<dbReference type="GO" id="GO:0006402">
    <property type="term" value="P:mRNA catabolic process"/>
    <property type="evidence" value="ECO:0007669"/>
    <property type="project" value="TreeGrafter"/>
</dbReference>
<dbReference type="Pfam" id="PF00773">
    <property type="entry name" value="RNB"/>
    <property type="match status" value="1"/>
</dbReference>
<name>F5YG07_LEAAZ</name>
<gene>
    <name evidence="3" type="ordered locus">TREAZ_1299</name>
</gene>
<protein>
    <submittedName>
        <fullName evidence="3">Ribonuclease II family protein</fullName>
    </submittedName>
</protein>
<evidence type="ECO:0000256" key="1">
    <source>
        <dbReference type="SAM" id="MobiDB-lite"/>
    </source>
</evidence>
<dbReference type="Proteomes" id="UP000009222">
    <property type="component" value="Chromosome"/>
</dbReference>
<keyword evidence="4" id="KW-1185">Reference proteome</keyword>
<sequence>MIAEKSLVIYKSKPALVVAAGDKIDISVLGGEKLKVREKDIELIHPGPCTLAELNTEALSRLLAAGDAKGAWELLEGGGDVPLRELAELVYGEFTPTAAWAAYSLILDGLYFTGNAGAVKPRPSSEVEADEKKRGEKQREADERAAFFERLKKAAAPGADGSQAHTLSGDVQPENPLVEGDRRYLQDVEALALGRTDKSRTLKELGRSETPQEAHRLLLAAGVWTVWDNPHPSRFGLSLQSAKIIPDPAPDEDRLDLTHLKSYAIDNAWSDDPDDAVSLEGPETSAELRSSEGSPTDSQGRLVLWVHVADPAASIKPGSPADLEARGRGATLYVPEGSARMLAPEALPLFALGLGADGICPALSFKIVLNAAFSIVETEIIPSKVKVTRLTYEEADNLEGGELAGLFALAARNTERRLDTGAILIDLPDAHIHVHLDKIISQNKVSVEALVPRKSADMVRECMVLAGEGAARWALRNKVPFPFVGQEAGELPEERLAGLAGAFQLRRCMRPRTLSAKPAIHWGLGLDEYTQVTSPLRRYTDLLCHQQIRAFLKGEALLSEEEILLRVGAAEAAAFAAGRAERASKAHWMGVYLLDKKGSEWEAIVLDKKGGKAVASIPALGLETQVGLKGDVGPNDSITLACGSARIPEGEVNFTVL</sequence>
<proteinExistence type="predicted"/>
<dbReference type="eggNOG" id="COG0557">
    <property type="taxonomic scope" value="Bacteria"/>
</dbReference>
<dbReference type="AlphaFoldDB" id="F5YG07"/>
<dbReference type="GO" id="GO:0000932">
    <property type="term" value="C:P-body"/>
    <property type="evidence" value="ECO:0007669"/>
    <property type="project" value="TreeGrafter"/>
</dbReference>
<dbReference type="EMBL" id="CP001841">
    <property type="protein sequence ID" value="AEF81542.1"/>
    <property type="molecule type" value="Genomic_DNA"/>
</dbReference>
<organism evidence="3 4">
    <name type="scientific">Leadbettera azotonutricia (strain ATCC BAA-888 / DSM 13862 / ZAS-9)</name>
    <name type="common">Treponema azotonutricium</name>
    <dbReference type="NCBI Taxonomy" id="545695"/>
    <lineage>
        <taxon>Bacteria</taxon>
        <taxon>Pseudomonadati</taxon>
        <taxon>Spirochaetota</taxon>
        <taxon>Spirochaetia</taxon>
        <taxon>Spirochaetales</taxon>
        <taxon>Breznakiellaceae</taxon>
        <taxon>Leadbettera</taxon>
    </lineage>
</organism>
<feature type="compositionally biased region" description="Basic and acidic residues" evidence="1">
    <location>
        <begin position="130"/>
        <end position="141"/>
    </location>
</feature>
<dbReference type="OrthoDB" id="9764149at2"/>
<accession>F5YG07</accession>